<dbReference type="PROSITE" id="PS51186">
    <property type="entry name" value="GNAT"/>
    <property type="match status" value="1"/>
</dbReference>
<dbReference type="InterPro" id="IPR016181">
    <property type="entry name" value="Acyl_CoA_acyltransferase"/>
</dbReference>
<dbReference type="InterPro" id="IPR000182">
    <property type="entry name" value="GNAT_dom"/>
</dbReference>
<dbReference type="SUPFAM" id="SSF55729">
    <property type="entry name" value="Acyl-CoA N-acyltransferases (Nat)"/>
    <property type="match status" value="1"/>
</dbReference>
<evidence type="ECO:0000313" key="3">
    <source>
        <dbReference type="EMBL" id="KAG4426322.1"/>
    </source>
</evidence>
<keyword evidence="4" id="KW-1185">Reference proteome</keyword>
<reference evidence="3" key="1">
    <citation type="submission" date="2021-02" db="EMBL/GenBank/DDBJ databases">
        <title>Genome sequence Cadophora malorum strain M34.</title>
        <authorList>
            <person name="Stefanovic E."/>
            <person name="Vu D."/>
            <person name="Scully C."/>
            <person name="Dijksterhuis J."/>
            <person name="Roader J."/>
            <person name="Houbraken J."/>
        </authorList>
    </citation>
    <scope>NUCLEOTIDE SEQUENCE</scope>
    <source>
        <strain evidence="3">M34</strain>
    </source>
</reference>
<organism evidence="3 4">
    <name type="scientific">Cadophora malorum</name>
    <dbReference type="NCBI Taxonomy" id="108018"/>
    <lineage>
        <taxon>Eukaryota</taxon>
        <taxon>Fungi</taxon>
        <taxon>Dikarya</taxon>
        <taxon>Ascomycota</taxon>
        <taxon>Pezizomycotina</taxon>
        <taxon>Leotiomycetes</taxon>
        <taxon>Helotiales</taxon>
        <taxon>Ploettnerulaceae</taxon>
        <taxon>Cadophora</taxon>
    </lineage>
</organism>
<evidence type="ECO:0000313" key="4">
    <source>
        <dbReference type="Proteomes" id="UP000664132"/>
    </source>
</evidence>
<protein>
    <recommendedName>
        <fullName evidence="2">N-acetyltransferase domain-containing protein</fullName>
    </recommendedName>
</protein>
<dbReference type="AlphaFoldDB" id="A0A8H8BWD9"/>
<dbReference type="InterPro" id="IPR052523">
    <property type="entry name" value="Trichothecene_AcTrans"/>
</dbReference>
<dbReference type="PANTHER" id="PTHR42791:SF2">
    <property type="entry name" value="N-ACETYLTRANSFERASE DOMAIN-CONTAINING PROTEIN"/>
    <property type="match status" value="1"/>
</dbReference>
<dbReference type="Gene3D" id="3.40.630.30">
    <property type="match status" value="1"/>
</dbReference>
<proteinExistence type="predicted"/>
<dbReference type="EMBL" id="JAFJYH010000003">
    <property type="protein sequence ID" value="KAG4426322.1"/>
    <property type="molecule type" value="Genomic_DNA"/>
</dbReference>
<dbReference type="CDD" id="cd04301">
    <property type="entry name" value="NAT_SF"/>
    <property type="match status" value="1"/>
</dbReference>
<feature type="region of interest" description="Disordered" evidence="1">
    <location>
        <begin position="110"/>
        <end position="143"/>
    </location>
</feature>
<sequence length="277" mass="29967">MSSIKSYKISPASLSSIPALANISDLAFKTDTHTQLKELCKPSPRSQTGTSNHASSMASALKSWMSVPKGRIVVLQAVEEGSGEIAGWAAWAGKGIEVAWVDEVVATTTDEGITEEVRSKDTKNETSKEENGNANAEDDQPKPSHEILALETLTNNTMAFWASHFSGPSPEPSPHLIFISIAIHPSHQGCGVGSSLINWGTSIADAHGVFCWVSSSDGGYRVFEKAGFREVGMLAVELDEFAVDVDGERVRNPDAKGEDGKWGMYTWRWMKRDAIGR</sequence>
<dbReference type="Proteomes" id="UP000664132">
    <property type="component" value="Unassembled WGS sequence"/>
</dbReference>
<gene>
    <name evidence="3" type="ORF">IFR04_000505</name>
</gene>
<evidence type="ECO:0000256" key="1">
    <source>
        <dbReference type="SAM" id="MobiDB-lite"/>
    </source>
</evidence>
<dbReference type="OrthoDB" id="410198at2759"/>
<dbReference type="PANTHER" id="PTHR42791">
    <property type="entry name" value="GNAT FAMILY ACETYLTRANSFERASE"/>
    <property type="match status" value="1"/>
</dbReference>
<name>A0A8H8BWD9_9HELO</name>
<dbReference type="Pfam" id="PF00583">
    <property type="entry name" value="Acetyltransf_1"/>
    <property type="match status" value="1"/>
</dbReference>
<feature type="domain" description="N-acetyltransferase" evidence="2">
    <location>
        <begin position="106"/>
        <end position="246"/>
    </location>
</feature>
<dbReference type="GO" id="GO:0016747">
    <property type="term" value="F:acyltransferase activity, transferring groups other than amino-acyl groups"/>
    <property type="evidence" value="ECO:0007669"/>
    <property type="project" value="InterPro"/>
</dbReference>
<evidence type="ECO:0000259" key="2">
    <source>
        <dbReference type="PROSITE" id="PS51186"/>
    </source>
</evidence>
<accession>A0A8H8BWD9</accession>
<comment type="caution">
    <text evidence="3">The sequence shown here is derived from an EMBL/GenBank/DDBJ whole genome shotgun (WGS) entry which is preliminary data.</text>
</comment>
<feature type="compositionally biased region" description="Basic and acidic residues" evidence="1">
    <location>
        <begin position="115"/>
        <end position="131"/>
    </location>
</feature>